<protein>
    <recommendedName>
        <fullName evidence="5">Copper transport outer membrane protein MctB</fullName>
    </recommendedName>
</protein>
<feature type="coiled-coil region" evidence="1">
    <location>
        <begin position="34"/>
        <end position="61"/>
    </location>
</feature>
<dbReference type="Proteomes" id="UP000007962">
    <property type="component" value="Chromosome"/>
</dbReference>
<keyword evidence="4" id="KW-1185">Reference proteome</keyword>
<organism evidence="3 4">
    <name type="scientific">Beutenbergia cavernae (strain ATCC BAA-8 / DSM 12333 / CCUG 43141 / JCM 11478 / NBRC 16432 / NCIMB 13614 / HKI 0122)</name>
    <dbReference type="NCBI Taxonomy" id="471853"/>
    <lineage>
        <taxon>Bacteria</taxon>
        <taxon>Bacillati</taxon>
        <taxon>Actinomycetota</taxon>
        <taxon>Actinomycetes</taxon>
        <taxon>Micrococcales</taxon>
        <taxon>Beutenbergiaceae</taxon>
        <taxon>Beutenbergia</taxon>
    </lineage>
</organism>
<dbReference type="HOGENOM" id="CLU_072020_0_1_11"/>
<keyword evidence="1" id="KW-0175">Coiled coil</keyword>
<dbReference type="eggNOG" id="ENOG5032TBA">
    <property type="taxonomic scope" value="Bacteria"/>
</dbReference>
<name>C5BW02_BEUC1</name>
<feature type="region of interest" description="Disordered" evidence="2">
    <location>
        <begin position="308"/>
        <end position="345"/>
    </location>
</feature>
<evidence type="ECO:0000313" key="4">
    <source>
        <dbReference type="Proteomes" id="UP000007962"/>
    </source>
</evidence>
<evidence type="ECO:0008006" key="5">
    <source>
        <dbReference type="Google" id="ProtNLM"/>
    </source>
</evidence>
<dbReference type="InterPro" id="IPR021522">
    <property type="entry name" value="MctB"/>
</dbReference>
<dbReference type="STRING" id="471853.Bcav_2353"/>
<dbReference type="KEGG" id="bcv:Bcav_2353"/>
<evidence type="ECO:0000313" key="3">
    <source>
        <dbReference type="EMBL" id="ACQ80603.1"/>
    </source>
</evidence>
<dbReference type="EMBL" id="CP001618">
    <property type="protein sequence ID" value="ACQ80603.1"/>
    <property type="molecule type" value="Genomic_DNA"/>
</dbReference>
<dbReference type="OrthoDB" id="4350157at2"/>
<dbReference type="RefSeq" id="WP_015882843.1">
    <property type="nucleotide sequence ID" value="NC_012669.1"/>
</dbReference>
<evidence type="ECO:0000256" key="1">
    <source>
        <dbReference type="SAM" id="Coils"/>
    </source>
</evidence>
<accession>C5BW02</accession>
<proteinExistence type="predicted"/>
<feature type="compositionally biased region" description="Acidic residues" evidence="2">
    <location>
        <begin position="326"/>
        <end position="345"/>
    </location>
</feature>
<evidence type="ECO:0000256" key="2">
    <source>
        <dbReference type="SAM" id="MobiDB-lite"/>
    </source>
</evidence>
<reference evidence="3 4" key="1">
    <citation type="journal article" date="2009" name="Stand. Genomic Sci.">
        <title>Complete genome sequence of Beutenbergia cavernae type strain (HKI 0122).</title>
        <authorList>
            <person name="Land M."/>
            <person name="Pukall R."/>
            <person name="Abt B."/>
            <person name="Goker M."/>
            <person name="Rohde M."/>
            <person name="Glavina Del Rio T."/>
            <person name="Tice H."/>
            <person name="Copeland A."/>
            <person name="Cheng J.F."/>
            <person name="Lucas S."/>
            <person name="Chen F."/>
            <person name="Nolan M."/>
            <person name="Bruce D."/>
            <person name="Goodwin L."/>
            <person name="Pitluck S."/>
            <person name="Ivanova N."/>
            <person name="Mavromatis K."/>
            <person name="Ovchinnikova G."/>
            <person name="Pati A."/>
            <person name="Chen A."/>
            <person name="Palaniappan K."/>
            <person name="Hauser L."/>
            <person name="Chang Y.J."/>
            <person name="Jefferies C.C."/>
            <person name="Saunders E."/>
            <person name="Brettin T."/>
            <person name="Detter J.C."/>
            <person name="Han C."/>
            <person name="Chain P."/>
            <person name="Bristow J."/>
            <person name="Eisen J.A."/>
            <person name="Markowitz V."/>
            <person name="Hugenholtz P."/>
            <person name="Kyrpides N.C."/>
            <person name="Klenk H.P."/>
            <person name="Lapidus A."/>
        </authorList>
    </citation>
    <scope>NUCLEOTIDE SEQUENCE [LARGE SCALE GENOMIC DNA]</scope>
    <source>
        <strain evidence="4">ATCC BAA-8 / DSM 12333 / NBRC 16432</strain>
    </source>
</reference>
<sequence>MIDFRYHLVSLISVFLALAVGIVLGAGPLRDTIGDQLTGQVEQLREEKESLRADLERSQADLVARDAFVTGAAPQLLEDTLPERDVALVLLPGAEADVVEALTQNLELAGASVVGRVEVTTMWSDPSQRAYRSQIAANLSAYLAESPGDDATTEQILGEALGEALTATETDTDEPTANAGELLALLTAGDDDALVRQVSEDLAPADATIVVSAPYLPVPDEAPPSDLEDTNAAWVALASALAQTGEGSILAGYATNDGDVVAALRADPAAATTTSVDGIDVAPGLVTAPLALASAMAGNEAAQYGSGIGATEVMPPDAGLEPPVVEPDDGSAEPDGEPGGDGEDA</sequence>
<dbReference type="AlphaFoldDB" id="C5BW02"/>
<dbReference type="GO" id="GO:0016020">
    <property type="term" value="C:membrane"/>
    <property type="evidence" value="ECO:0007669"/>
    <property type="project" value="InterPro"/>
</dbReference>
<gene>
    <name evidence="3" type="ordered locus">Bcav_2353</name>
</gene>
<dbReference type="GO" id="GO:0055070">
    <property type="term" value="P:copper ion homeostasis"/>
    <property type="evidence" value="ECO:0007669"/>
    <property type="project" value="InterPro"/>
</dbReference>
<dbReference type="Pfam" id="PF11382">
    <property type="entry name" value="MctB"/>
    <property type="match status" value="1"/>
</dbReference>